<dbReference type="GO" id="GO:0007018">
    <property type="term" value="P:microtubule-based movement"/>
    <property type="evidence" value="ECO:0007669"/>
    <property type="project" value="InterPro"/>
</dbReference>
<dbReference type="InterPro" id="IPR042222">
    <property type="entry name" value="Dynein_2_N"/>
</dbReference>
<dbReference type="GO" id="GO:0045505">
    <property type="term" value="F:dynein intermediate chain binding"/>
    <property type="evidence" value="ECO:0007669"/>
    <property type="project" value="InterPro"/>
</dbReference>
<dbReference type="Gene3D" id="1.20.140.100">
    <property type="entry name" value="Dynein heavy chain, N-terminal domain 2"/>
    <property type="match status" value="1"/>
</dbReference>
<accession>K1QK39</accession>
<evidence type="ECO:0000313" key="15">
    <source>
        <dbReference type="EMBL" id="EKC22086.1"/>
    </source>
</evidence>
<evidence type="ECO:0000256" key="1">
    <source>
        <dbReference type="ARBA" id="ARBA00004245"/>
    </source>
</evidence>
<dbReference type="InterPro" id="IPR035699">
    <property type="entry name" value="AAA_6"/>
</dbReference>
<dbReference type="GO" id="GO:0005524">
    <property type="term" value="F:ATP binding"/>
    <property type="evidence" value="ECO:0007669"/>
    <property type="project" value="UniProtKB-KW"/>
</dbReference>
<dbReference type="Gene3D" id="3.20.180.20">
    <property type="entry name" value="Dynein heavy chain, N-terminal domain 2"/>
    <property type="match status" value="1"/>
</dbReference>
<dbReference type="InParanoid" id="K1QK39"/>
<organism evidence="15">
    <name type="scientific">Magallana gigas</name>
    <name type="common">Pacific oyster</name>
    <name type="synonym">Crassostrea gigas</name>
    <dbReference type="NCBI Taxonomy" id="29159"/>
    <lineage>
        <taxon>Eukaryota</taxon>
        <taxon>Metazoa</taxon>
        <taxon>Spiralia</taxon>
        <taxon>Lophotrochozoa</taxon>
        <taxon>Mollusca</taxon>
        <taxon>Bivalvia</taxon>
        <taxon>Autobranchia</taxon>
        <taxon>Pteriomorphia</taxon>
        <taxon>Ostreida</taxon>
        <taxon>Ostreoidea</taxon>
        <taxon>Ostreidae</taxon>
        <taxon>Magallana</taxon>
    </lineage>
</organism>
<keyword evidence="6" id="KW-0547">Nucleotide-binding</keyword>
<evidence type="ECO:0000256" key="5">
    <source>
        <dbReference type="ARBA" id="ARBA00022737"/>
    </source>
</evidence>
<feature type="region of interest" description="Disordered" evidence="12">
    <location>
        <begin position="1239"/>
        <end position="1260"/>
    </location>
</feature>
<feature type="domain" description="Dynein heavy chain hydrolytic ATP-binding dynein motor region" evidence="14">
    <location>
        <begin position="2053"/>
        <end position="2151"/>
    </location>
</feature>
<dbReference type="FunFam" id="1.10.287.2620:FF:000001">
    <property type="entry name" value="Cytoplasmic dynein heavy chain 1"/>
    <property type="match status" value="1"/>
</dbReference>
<feature type="domain" description="Dynein heavy chain hydrolytic ATP-binding dynein motor region" evidence="14">
    <location>
        <begin position="1704"/>
        <end position="1820"/>
    </location>
</feature>
<dbReference type="EMBL" id="JH818864">
    <property type="protein sequence ID" value="EKC22086.1"/>
    <property type="molecule type" value="Genomic_DNA"/>
</dbReference>
<feature type="compositionally biased region" description="Acidic residues" evidence="12">
    <location>
        <begin position="704"/>
        <end position="713"/>
    </location>
</feature>
<dbReference type="Pfam" id="PF12774">
    <property type="entry name" value="AAA_6"/>
    <property type="match status" value="2"/>
</dbReference>
<keyword evidence="4" id="KW-0493">Microtubule</keyword>
<keyword evidence="5" id="KW-0677">Repeat</keyword>
<reference evidence="15" key="1">
    <citation type="journal article" date="2012" name="Nature">
        <title>The oyster genome reveals stress adaptation and complexity of shell formation.</title>
        <authorList>
            <person name="Zhang G."/>
            <person name="Fang X."/>
            <person name="Guo X."/>
            <person name="Li L."/>
            <person name="Luo R."/>
            <person name="Xu F."/>
            <person name="Yang P."/>
            <person name="Zhang L."/>
            <person name="Wang X."/>
            <person name="Qi H."/>
            <person name="Xiong Z."/>
            <person name="Que H."/>
            <person name="Xie Y."/>
            <person name="Holland P.W."/>
            <person name="Paps J."/>
            <person name="Zhu Y."/>
            <person name="Wu F."/>
            <person name="Chen Y."/>
            <person name="Wang J."/>
            <person name="Peng C."/>
            <person name="Meng J."/>
            <person name="Yang L."/>
            <person name="Liu J."/>
            <person name="Wen B."/>
            <person name="Zhang N."/>
            <person name="Huang Z."/>
            <person name="Zhu Q."/>
            <person name="Feng Y."/>
            <person name="Mount A."/>
            <person name="Hedgecock D."/>
            <person name="Xu Z."/>
            <person name="Liu Y."/>
            <person name="Domazet-Loso T."/>
            <person name="Du Y."/>
            <person name="Sun X."/>
            <person name="Zhang S."/>
            <person name="Liu B."/>
            <person name="Cheng P."/>
            <person name="Jiang X."/>
            <person name="Li J."/>
            <person name="Fan D."/>
            <person name="Wang W."/>
            <person name="Fu W."/>
            <person name="Wang T."/>
            <person name="Wang B."/>
            <person name="Zhang J."/>
            <person name="Peng Z."/>
            <person name="Li Y."/>
            <person name="Li N."/>
            <person name="Wang J."/>
            <person name="Chen M."/>
            <person name="He Y."/>
            <person name="Tan F."/>
            <person name="Song X."/>
            <person name="Zheng Q."/>
            <person name="Huang R."/>
            <person name="Yang H."/>
            <person name="Du X."/>
            <person name="Chen L."/>
            <person name="Yang M."/>
            <person name="Gaffney P.M."/>
            <person name="Wang S."/>
            <person name="Luo L."/>
            <person name="She Z."/>
            <person name="Ming Y."/>
            <person name="Huang W."/>
            <person name="Zhang S."/>
            <person name="Huang B."/>
            <person name="Zhang Y."/>
            <person name="Qu T."/>
            <person name="Ni P."/>
            <person name="Miao G."/>
            <person name="Wang J."/>
            <person name="Wang Q."/>
            <person name="Steinberg C.E."/>
            <person name="Wang H."/>
            <person name="Li N."/>
            <person name="Qian L."/>
            <person name="Zhang G."/>
            <person name="Li Y."/>
            <person name="Yang H."/>
            <person name="Liu X."/>
            <person name="Wang J."/>
            <person name="Yin Y."/>
            <person name="Wang J."/>
        </authorList>
    </citation>
    <scope>NUCLEOTIDE SEQUENCE [LARGE SCALE GENOMIC DNA]</scope>
    <source>
        <strain evidence="15">05x7-T-G4-1.051#20</strain>
    </source>
</reference>
<name>K1QK39_MAGGI</name>
<keyword evidence="7" id="KW-0067">ATP-binding</keyword>
<keyword evidence="10" id="KW-0505">Motor protein</keyword>
<evidence type="ECO:0000256" key="8">
    <source>
        <dbReference type="ARBA" id="ARBA00023017"/>
    </source>
</evidence>
<dbReference type="GO" id="GO:0051959">
    <property type="term" value="F:dynein light intermediate chain binding"/>
    <property type="evidence" value="ECO:0007669"/>
    <property type="project" value="InterPro"/>
</dbReference>
<dbReference type="InterPro" id="IPR013602">
    <property type="entry name" value="Dynein_heavy_linker"/>
</dbReference>
<dbReference type="Pfam" id="PF08393">
    <property type="entry name" value="DHC_N2"/>
    <property type="match status" value="2"/>
</dbReference>
<evidence type="ECO:0000259" key="14">
    <source>
        <dbReference type="Pfam" id="PF12774"/>
    </source>
</evidence>
<keyword evidence="8" id="KW-0243">Dynein</keyword>
<dbReference type="InterPro" id="IPR027417">
    <property type="entry name" value="P-loop_NTPase"/>
</dbReference>
<dbReference type="GO" id="GO:0030286">
    <property type="term" value="C:dynein complex"/>
    <property type="evidence" value="ECO:0007669"/>
    <property type="project" value="UniProtKB-KW"/>
</dbReference>
<feature type="region of interest" description="Disordered" evidence="12">
    <location>
        <begin position="635"/>
        <end position="727"/>
    </location>
</feature>
<dbReference type="SUPFAM" id="SSF52540">
    <property type="entry name" value="P-loop containing nucleoside triphosphate hydrolases"/>
    <property type="match status" value="2"/>
</dbReference>
<evidence type="ECO:0000256" key="10">
    <source>
        <dbReference type="ARBA" id="ARBA00023175"/>
    </source>
</evidence>
<evidence type="ECO:0000259" key="13">
    <source>
        <dbReference type="Pfam" id="PF08393"/>
    </source>
</evidence>
<gene>
    <name evidence="15" type="ORF">CGI_10002806</name>
</gene>
<keyword evidence="3" id="KW-0963">Cytoplasm</keyword>
<dbReference type="HOGENOM" id="CLU_227695_0_0_1"/>
<feature type="region of interest" description="Disordered" evidence="12">
    <location>
        <begin position="215"/>
        <end position="236"/>
    </location>
</feature>
<keyword evidence="11" id="KW-0206">Cytoskeleton</keyword>
<comment type="similarity">
    <text evidence="2">Belongs to the dynein heavy chain family.</text>
</comment>
<proteinExistence type="inferred from homology"/>
<evidence type="ECO:0000256" key="6">
    <source>
        <dbReference type="ARBA" id="ARBA00022741"/>
    </source>
</evidence>
<evidence type="ECO:0000256" key="7">
    <source>
        <dbReference type="ARBA" id="ARBA00022840"/>
    </source>
</evidence>
<evidence type="ECO:0000256" key="9">
    <source>
        <dbReference type="ARBA" id="ARBA00023054"/>
    </source>
</evidence>
<evidence type="ECO:0000256" key="12">
    <source>
        <dbReference type="SAM" id="MobiDB-lite"/>
    </source>
</evidence>
<keyword evidence="9" id="KW-0175">Coiled coil</keyword>
<dbReference type="Gene3D" id="1.20.58.1120">
    <property type="match status" value="1"/>
</dbReference>
<dbReference type="GO" id="GO:0005874">
    <property type="term" value="C:microtubule"/>
    <property type="evidence" value="ECO:0007669"/>
    <property type="project" value="UniProtKB-KW"/>
</dbReference>
<feature type="region of interest" description="Disordered" evidence="12">
    <location>
        <begin position="44"/>
        <end position="70"/>
    </location>
</feature>
<evidence type="ECO:0000256" key="3">
    <source>
        <dbReference type="ARBA" id="ARBA00022490"/>
    </source>
</evidence>
<feature type="region of interest" description="Disordered" evidence="12">
    <location>
        <begin position="298"/>
        <end position="331"/>
    </location>
</feature>
<feature type="domain" description="Dynein heavy chain linker" evidence="13">
    <location>
        <begin position="1070"/>
        <end position="1235"/>
    </location>
</feature>
<dbReference type="InterPro" id="IPR042228">
    <property type="entry name" value="Dynein_linker_3"/>
</dbReference>
<evidence type="ECO:0000256" key="2">
    <source>
        <dbReference type="ARBA" id="ARBA00008887"/>
    </source>
</evidence>
<feature type="compositionally biased region" description="Polar residues" evidence="12">
    <location>
        <begin position="662"/>
        <end position="688"/>
    </location>
</feature>
<comment type="subcellular location">
    <subcellularLocation>
        <location evidence="1">Cytoplasm</location>
        <location evidence="1">Cytoskeleton</location>
    </subcellularLocation>
</comment>
<feature type="compositionally biased region" description="Polar residues" evidence="12">
    <location>
        <begin position="307"/>
        <end position="319"/>
    </location>
</feature>
<feature type="domain" description="Dynein heavy chain linker" evidence="13">
    <location>
        <begin position="1374"/>
        <end position="1500"/>
    </location>
</feature>
<dbReference type="Gene3D" id="3.40.50.300">
    <property type="entry name" value="P-loop containing nucleotide triphosphate hydrolases"/>
    <property type="match status" value="2"/>
</dbReference>
<dbReference type="Gene3D" id="1.10.287.2620">
    <property type="match status" value="1"/>
</dbReference>
<sequence>MLQMRICHLALDSAVYRAAELQSRQLSTADEEMSSQVDLTVMGEQSSSSLPMLREGQNSLVSPSRSPQALTPRQQAMAWAEGVRKRINHCMETGQEVDQGDINLLKQELVGVFITTLQQNSRPGWVYLHEVLSLVEQYKSLLNQLDIKLEMNHYLERTLHTVELQKEKLFDLQLIESLGKVFPDEVQRLRMSGAFPARNYCVTPAGHSIKSVTFCPPSPKKSLQSPRKNTLPDGTNPYKTHVPHDDRHMSLHKPLTLGDLQKSIANVASELAASESIWTQKSDGGKVALALHTDLPQEVKHTPSPPASQQVTPRSSISSLPPKKERKTPRIQEEPVLKLTGREAVEYFAKCHHIGKIQSIYFNIAETRHFRPYDLISVHKNKANPEHYVFSTFGVLHVFPDRPAESQSLSEWQREAVLWKAVSSIPFFKNFLVRKLFYRWRYNKLHLDFSRRHEELGCNLLQAVPIFGAALLQVSRLLKELITVKFLPFETEFCKMVVEVTAEESFKKLRHCEEQVKKKTVFSKDSLHLQKLKKETREYNLRKAKSETGRLGNFVKLVDQLIVEHMFHVSKTQVITFVESVLSNQKDSREGLFRANLVFTKQEVLGIFPSKERFTNVLMSTLKGIPTVLCSKAIPMDGSGSDHDSEDTETSPPKSEAAKSTAELSSNLTGRRKSTAATNPSSSKQDQLTPLGEVDKPFSSVEVTETEQGEEESQAGGVSRSLAGEEMIPVPDIFRQATATKDEDELGIATPDLVIQGDDPLVVYGEGFMGQYSPLSRANLEEKLKMDSVYKNALNEVEKILNTALDEIDTYCDMNNWLVDIFKFCLKWTSDSPKEYRGAPAFTIEQRLIEVRQWQEKVRNFDKNFITDNGIFFVDCSNIHDYLIPRLSQVIHEVLKFVSDEARKLATEFCDEMKEVLENLRKKDSSMAGFAIFAKNYTTYKKNGPQYQQRVSYIKSLYETSEEEKFDEDVQAAWEAYLLQLQDASEFVNTQTPLMTQKLEDKYQKLEKEALELAEMATTKQFLDPTQNPTKILIEMRRIRDRFYEVEHGLQDASKWRDAICGEPYDLEFLSEISTKMDVRQELWKYVEVSMHAIKDCKGMLFKKMNIRKVLEKVIEWQAAAGQLKPYLPPGDQVLSYWFTCLGEFKKDLPILHKLANDALKERHWKAIFVGMNEPFDPNREFTVSDLLAYDLEQHSELIHQVYLGAIAEYDLELRINQISKFWEEQEFKLAKHIPDSVITSKDPPRKPTSPRRRTKLEKYRQERAAAQTGSLQGLDVTQDDFFILIEVDELKYQLEDARIGIRSMLQSPYLGDMRQEVEFWDSALQQVEEITELWFQCQKKWLYLLKIFERPELYKRFNGPAFKFENVHTKFKEEILKYLRVLLENSRMEFPRLYFLSDEDLVELLGISRNPKALLPFAKMCFPGIETLNFALPDGISSMNTALDFALNADKLQVTALKGVLGEEIDLVVRVQAFPKASKWLRTLENVMKNTLAMILQACVQTRVEEGSRQPIHILEELSKLDQDQSSQPELTRKIQHSFRHWLLRFPVQCNLESRLGQYTDVLRKSYSFNGKVPPSTKKRLHTLLCGLINQCCHQRDVLGAMLENSAVSDGGFEWLRVLRYHMDIQNVLRAKTEAVEVKGQSQSVQSIRSRTQQKRLSLIGNKLRIEPTIEEPPKLTRTKTTVSTDYQFSACYLTQLGTSFSYDYEYNGPSCRLVLTPLTERAFLSLTQAIKNFHCGTLVGPAGVGKSETIKELAKMFGRNLFTVNCNEDVTVGVMMQYMMGMVQSGSWTLFDNTDRLTKGLMSVTAQHLDYLKTALKTLEVSSENQYKIRGQPRFDKKMGLGDKVIRRNSLTTLHPMPTQDPQPGLERQKTVPHGFNEKGLVTYFEDTWVSEKDRRRRHSIEKEIEIKESEFYKNNKPPPLFYEHVKLKGGRKSATPDYSKLLNDTIYVHRILGNIMFNGKLIQASTNFGCFMTLGTGSGSSSHIPESFKLPRRDTYQLGLKDIKLMIDIAAAKLRDQRFALDIIAENNKGEGRVQSPRSPKEVPSLDPRVWEEHTLVFALRGVVRQGMENTEDISVFDNTLRDVFPSTARKTIEHGYDTQLKEAVQDQLREDNMKDTPEIVEKVMQLNAALQLKKAVILIGPAGCGKTTCSRTLARATNRLNFLLFAPDHSKDELTTNRDLIYYAKNKLKDMENEPELADDVFLAAIDPSAKTEMSQAGKKMKRITTILGKVSEALNEMQHTPKPQEYAEHPKINVVTLNPTALTPQEFLGSYDNGLWKGGLFPKILQDSGFLSEAVCNYIAGQKDRKARGGQELPSVLLRWIVLDGVMHPVWTESLNTLFDEELKLSLANSQHISLSDTTAMMFETSYIGNLSPATISRCSILNFAPDTVPWMNLYECWAKDAKTRWIINTAVMKIFDELVADVFPPTLKFLKSDCCPALLTDVGHNTASANEVAPGIQEVGTFLKILTVLLDRLYLREEFERRQKTMDLEDSTFDIPCGFMKLGNNKTVKPYLIIHHAILIENSHRVQKNPKSTYKPDAPEAVIVKFVRMEDRNMILNLARFKTLPKGYAVRTDLPVHLKKKRGELARKAYELRKSGRKTRIRETKDDVILEYRPRDGKEWLTYKASV</sequence>
<dbReference type="PANTHER" id="PTHR45703">
    <property type="entry name" value="DYNEIN HEAVY CHAIN"/>
    <property type="match status" value="1"/>
</dbReference>
<evidence type="ECO:0000256" key="4">
    <source>
        <dbReference type="ARBA" id="ARBA00022701"/>
    </source>
</evidence>
<dbReference type="PANTHER" id="PTHR45703:SF36">
    <property type="entry name" value="DYNEIN HEAVY CHAIN, CYTOPLASMIC"/>
    <property type="match status" value="1"/>
</dbReference>
<evidence type="ECO:0000256" key="11">
    <source>
        <dbReference type="ARBA" id="ARBA00023212"/>
    </source>
</evidence>
<dbReference type="InterPro" id="IPR026983">
    <property type="entry name" value="DHC"/>
</dbReference>
<protein>
    <submittedName>
        <fullName evidence="15">Dynein heavy chain 2, axonemal</fullName>
    </submittedName>
</protein>